<dbReference type="GeneID" id="18934710"/>
<gene>
    <name evidence="2" type="ORF">MELLADRAFT_87957</name>
</gene>
<dbReference type="InParanoid" id="F4RQI9"/>
<dbReference type="Proteomes" id="UP000001072">
    <property type="component" value="Unassembled WGS sequence"/>
</dbReference>
<feature type="region of interest" description="Disordered" evidence="1">
    <location>
        <begin position="556"/>
        <end position="598"/>
    </location>
</feature>
<dbReference type="RefSeq" id="XP_007411427.1">
    <property type="nucleotide sequence ID" value="XM_007411365.1"/>
</dbReference>
<name>F4RQI9_MELLP</name>
<evidence type="ECO:0000313" key="3">
    <source>
        <dbReference type="Proteomes" id="UP000001072"/>
    </source>
</evidence>
<dbReference type="AlphaFoldDB" id="F4RQI9"/>
<feature type="compositionally biased region" description="Acidic residues" evidence="1">
    <location>
        <begin position="584"/>
        <end position="598"/>
    </location>
</feature>
<proteinExistence type="predicted"/>
<reference evidence="3" key="1">
    <citation type="journal article" date="2011" name="Proc. Natl. Acad. Sci. U.S.A.">
        <title>Obligate biotrophy features unraveled by the genomic analysis of rust fungi.</title>
        <authorList>
            <person name="Duplessis S."/>
            <person name="Cuomo C.A."/>
            <person name="Lin Y.-C."/>
            <person name="Aerts A."/>
            <person name="Tisserant E."/>
            <person name="Veneault-Fourrey C."/>
            <person name="Joly D.L."/>
            <person name="Hacquard S."/>
            <person name="Amselem J."/>
            <person name="Cantarel B.L."/>
            <person name="Chiu R."/>
            <person name="Coutinho P.M."/>
            <person name="Feau N."/>
            <person name="Field M."/>
            <person name="Frey P."/>
            <person name="Gelhaye E."/>
            <person name="Goldberg J."/>
            <person name="Grabherr M.G."/>
            <person name="Kodira C.D."/>
            <person name="Kohler A."/>
            <person name="Kuees U."/>
            <person name="Lindquist E.A."/>
            <person name="Lucas S.M."/>
            <person name="Mago R."/>
            <person name="Mauceli E."/>
            <person name="Morin E."/>
            <person name="Murat C."/>
            <person name="Pangilinan J.L."/>
            <person name="Park R."/>
            <person name="Pearson M."/>
            <person name="Quesneville H."/>
            <person name="Rouhier N."/>
            <person name="Sakthikumar S."/>
            <person name="Salamov A.A."/>
            <person name="Schmutz J."/>
            <person name="Selles B."/>
            <person name="Shapiro H."/>
            <person name="Tanguay P."/>
            <person name="Tuskan G.A."/>
            <person name="Henrissat B."/>
            <person name="Van de Peer Y."/>
            <person name="Rouze P."/>
            <person name="Ellis J.G."/>
            <person name="Dodds P.N."/>
            <person name="Schein J.E."/>
            <person name="Zhong S."/>
            <person name="Hamelin R.C."/>
            <person name="Grigoriev I.V."/>
            <person name="Szabo L.J."/>
            <person name="Martin F."/>
        </authorList>
    </citation>
    <scope>NUCLEOTIDE SEQUENCE [LARGE SCALE GENOMIC DNA]</scope>
    <source>
        <strain evidence="3">98AG31 / pathotype 3-4-7</strain>
    </source>
</reference>
<organism evidence="3">
    <name type="scientific">Melampsora larici-populina (strain 98AG31 / pathotype 3-4-7)</name>
    <name type="common">Poplar leaf rust fungus</name>
    <dbReference type="NCBI Taxonomy" id="747676"/>
    <lineage>
        <taxon>Eukaryota</taxon>
        <taxon>Fungi</taxon>
        <taxon>Dikarya</taxon>
        <taxon>Basidiomycota</taxon>
        <taxon>Pucciniomycotina</taxon>
        <taxon>Pucciniomycetes</taxon>
        <taxon>Pucciniales</taxon>
        <taxon>Melampsoraceae</taxon>
        <taxon>Melampsora</taxon>
    </lineage>
</organism>
<feature type="compositionally biased region" description="Basic residues" evidence="1">
    <location>
        <begin position="12"/>
        <end position="22"/>
    </location>
</feature>
<feature type="region of interest" description="Disordered" evidence="1">
    <location>
        <begin position="1"/>
        <end position="50"/>
    </location>
</feature>
<feature type="compositionally biased region" description="Low complexity" evidence="1">
    <location>
        <begin position="23"/>
        <end position="44"/>
    </location>
</feature>
<protein>
    <submittedName>
        <fullName evidence="2">Uncharacterized protein</fullName>
    </submittedName>
</protein>
<dbReference type="KEGG" id="mlr:MELLADRAFT_87957"/>
<evidence type="ECO:0000313" key="2">
    <source>
        <dbReference type="EMBL" id="EGG05505.1"/>
    </source>
</evidence>
<keyword evidence="3" id="KW-1185">Reference proteome</keyword>
<feature type="compositionally biased region" description="Acidic residues" evidence="1">
    <location>
        <begin position="109"/>
        <end position="118"/>
    </location>
</feature>
<feature type="region of interest" description="Disordered" evidence="1">
    <location>
        <begin position="105"/>
        <end position="150"/>
    </location>
</feature>
<evidence type="ECO:0000256" key="1">
    <source>
        <dbReference type="SAM" id="MobiDB-lite"/>
    </source>
</evidence>
<dbReference type="HOGENOM" id="CLU_025212_5_0_1"/>
<dbReference type="VEuPathDB" id="FungiDB:MELLADRAFT_87957"/>
<feature type="compositionally biased region" description="Low complexity" evidence="1">
    <location>
        <begin position="1"/>
        <end position="11"/>
    </location>
</feature>
<accession>F4RQI9</accession>
<sequence>MHTPRSSASKSRSMRSKRKSHMGSRSIMSKSISSRPKTTRIQTSRTRRQNELTAAEMALDDVDSDHNNLRTQTQSHLLYIADKNKDQDEDHDDEDDHAVMARLARQTSLEEEDPEEVPEPTRTNTQRPLHSLIVQPQDEAETDLPTGTNTRRALCSSNVQLEEEAETILPTIDNYKQLVDDWPPARIAVQDRLQKKKRTAVPPKILTEARAIQNLYKQHKSMLAIMGNVSTFTLNKALGELGGRRRPSGYQIWLKFGKEIEKHRKRMPRKWGQKGVLASRNKLLGDIWTRLPIEHKEVFSPPVFHALSGLHYSQHGKKVDTDEDAKKDPIIFEPGEREALQALYDQIVWKEKVAKEYSKASKRVASGPSLPDYNRQSLKTIERLQNQNNMGFDYYLLACSKHSLTEVCSSSRGWCREYTSIEEMEKYVNKKCNFSSMFAARAQGLSVGEIVAETIGTNGILTEKARKADPGDKVKSDLALALRTCMKGLLGYEVGFPRGPDPEAILLDKYNIKIIQMHASKLPHETLKLGFNAMNSRRSLWLDDVKANLFKLEKMDTDEEDDDDNRMNIDEEVTNTQDLPIDDKMDEDEEWTGLGDIE</sequence>
<dbReference type="EMBL" id="GL883113">
    <property type="protein sequence ID" value="EGG05505.1"/>
    <property type="molecule type" value="Genomic_DNA"/>
</dbReference>